<sequence>MKHRKLIFPGLFVFSLLACHMTWAGPRAGLANGKEPIELKFNLKPGEKYLFSSETSQRIVQEMMGQKMTTIQSVTSHYIYDILSAQDGVTKVQVTFDKIKMGTDVAGMQRLTYDSDNPDESAKEMKPMSVMIGKSFSMYVSEAGNVERIEGLSEIFDELEGMQGEMLKQFFGDSTMMQNMSMMTNIYPDGPVDVGSQWNKAFAGPLAGMMKVSSDMTFSLSAIEGSNAQIAVQGTLDFSKLENGNPMLQHATLNLNGTQTGTLTVDTRSGLPMKSVLNQEIKGDLEIQGMKIPMTMVSDITITGVKL</sequence>
<dbReference type="STRING" id="623281.SAMN05421747_12268"/>
<keyword evidence="3" id="KW-1185">Reference proteome</keyword>
<evidence type="ECO:0008006" key="4">
    <source>
        <dbReference type="Google" id="ProtNLM"/>
    </source>
</evidence>
<dbReference type="InterPro" id="IPR046230">
    <property type="entry name" value="DUF6263"/>
</dbReference>
<proteinExistence type="predicted"/>
<dbReference type="EMBL" id="FOLL01000022">
    <property type="protein sequence ID" value="SFC74270.1"/>
    <property type="molecule type" value="Genomic_DNA"/>
</dbReference>
<dbReference type="PROSITE" id="PS51257">
    <property type="entry name" value="PROKAR_LIPOPROTEIN"/>
    <property type="match status" value="1"/>
</dbReference>
<evidence type="ECO:0000313" key="2">
    <source>
        <dbReference type="EMBL" id="SFC74270.1"/>
    </source>
</evidence>
<dbReference type="OrthoDB" id="638692at2"/>
<protein>
    <recommendedName>
        <fullName evidence="4">Lipoprotein</fullName>
    </recommendedName>
</protein>
<name>A0A1I1LXT2_9SPHI</name>
<evidence type="ECO:0000256" key="1">
    <source>
        <dbReference type="SAM" id="SignalP"/>
    </source>
</evidence>
<dbReference type="AlphaFoldDB" id="A0A1I1LXT2"/>
<gene>
    <name evidence="2" type="ORF">SAMN05421747_12268</name>
</gene>
<organism evidence="2 3">
    <name type="scientific">Parapedobacter composti</name>
    <dbReference type="NCBI Taxonomy" id="623281"/>
    <lineage>
        <taxon>Bacteria</taxon>
        <taxon>Pseudomonadati</taxon>
        <taxon>Bacteroidota</taxon>
        <taxon>Sphingobacteriia</taxon>
        <taxon>Sphingobacteriales</taxon>
        <taxon>Sphingobacteriaceae</taxon>
        <taxon>Parapedobacter</taxon>
    </lineage>
</organism>
<feature type="chain" id="PRO_5011469554" description="Lipoprotein" evidence="1">
    <location>
        <begin position="25"/>
        <end position="307"/>
    </location>
</feature>
<evidence type="ECO:0000313" key="3">
    <source>
        <dbReference type="Proteomes" id="UP000199577"/>
    </source>
</evidence>
<keyword evidence="1" id="KW-0732">Signal</keyword>
<dbReference type="Proteomes" id="UP000199577">
    <property type="component" value="Unassembled WGS sequence"/>
</dbReference>
<reference evidence="2 3" key="1">
    <citation type="submission" date="2016-10" db="EMBL/GenBank/DDBJ databases">
        <authorList>
            <person name="de Groot N.N."/>
        </authorList>
    </citation>
    <scope>NUCLEOTIDE SEQUENCE [LARGE SCALE GENOMIC DNA]</scope>
    <source>
        <strain evidence="2 3">DSM 22900</strain>
    </source>
</reference>
<dbReference type="RefSeq" id="WP_139215938.1">
    <property type="nucleotide sequence ID" value="NZ_FOLL01000022.1"/>
</dbReference>
<dbReference type="Pfam" id="PF19777">
    <property type="entry name" value="DUF6263"/>
    <property type="match status" value="1"/>
</dbReference>
<feature type="signal peptide" evidence="1">
    <location>
        <begin position="1"/>
        <end position="24"/>
    </location>
</feature>
<accession>A0A1I1LXT2</accession>